<comment type="caution">
    <text evidence="2">The sequence shown here is derived from an EMBL/GenBank/DDBJ whole genome shotgun (WGS) entry which is preliminary data.</text>
</comment>
<gene>
    <name evidence="2" type="ORF">FHS68_000023</name>
</gene>
<dbReference type="InterPro" id="IPR014710">
    <property type="entry name" value="RmlC-like_jellyroll"/>
</dbReference>
<evidence type="ECO:0000313" key="2">
    <source>
        <dbReference type="EMBL" id="NIJ50867.1"/>
    </source>
</evidence>
<dbReference type="EMBL" id="JAASQJ010000001">
    <property type="protein sequence ID" value="NIJ50867.1"/>
    <property type="molecule type" value="Genomic_DNA"/>
</dbReference>
<name>A0ABX0UCY4_9BACT</name>
<organism evidence="2 3">
    <name type="scientific">Dyadobacter arcticus</name>
    <dbReference type="NCBI Taxonomy" id="1078754"/>
    <lineage>
        <taxon>Bacteria</taxon>
        <taxon>Pseudomonadati</taxon>
        <taxon>Bacteroidota</taxon>
        <taxon>Cytophagia</taxon>
        <taxon>Cytophagales</taxon>
        <taxon>Spirosomataceae</taxon>
        <taxon>Dyadobacter</taxon>
    </lineage>
</organism>
<evidence type="ECO:0000313" key="3">
    <source>
        <dbReference type="Proteomes" id="UP001179181"/>
    </source>
</evidence>
<protein>
    <recommendedName>
        <fullName evidence="1">Quercetin 2,3-dioxygenase C-terminal cupin domain-containing protein</fullName>
    </recommendedName>
</protein>
<dbReference type="RefSeq" id="WP_167265931.1">
    <property type="nucleotide sequence ID" value="NZ_JAASQJ010000001.1"/>
</dbReference>
<dbReference type="InterPro" id="IPR041602">
    <property type="entry name" value="Quercetinase_C"/>
</dbReference>
<evidence type="ECO:0000259" key="1">
    <source>
        <dbReference type="Pfam" id="PF17954"/>
    </source>
</evidence>
<dbReference type="Proteomes" id="UP001179181">
    <property type="component" value="Unassembled WGS sequence"/>
</dbReference>
<accession>A0ABX0UCY4</accession>
<sequence>MLTQTAAQIFLQAQRGLFQTDSFRSFRTFNFDEYHAEGREAFGHLLTVNDETLLAQCSQVFKVEEVCKIILIPLVGGVEVNVESSVEFVDSGETFAFFASTGKEFIITNPYSEGAINYLQIRIKSNDQDFKNTLTQFDLLDKNTLLTVFSGDLSEANIYLGKYGGREEGIFEASKRGVFAFVIEGAFEVQNRLLEKRDGLSVLGADEIEFEALSNDAVILVVED</sequence>
<dbReference type="Pfam" id="PF17954">
    <property type="entry name" value="Pirin_C_2"/>
    <property type="match status" value="1"/>
</dbReference>
<dbReference type="Gene3D" id="2.60.120.10">
    <property type="entry name" value="Jelly Rolls"/>
    <property type="match status" value="1"/>
</dbReference>
<reference evidence="2 3" key="1">
    <citation type="submission" date="2020-03" db="EMBL/GenBank/DDBJ databases">
        <title>Genomic Encyclopedia of Type Strains, Phase IV (KMG-IV): sequencing the most valuable type-strain genomes for metagenomic binning, comparative biology and taxonomic classification.</title>
        <authorList>
            <person name="Goeker M."/>
        </authorList>
    </citation>
    <scope>NUCLEOTIDE SEQUENCE [LARGE SCALE GENOMIC DNA]</scope>
    <source>
        <strain evidence="2 3">DSM 102865</strain>
    </source>
</reference>
<proteinExistence type="predicted"/>
<feature type="domain" description="Quercetin 2,3-dioxygenase C-terminal cupin" evidence="1">
    <location>
        <begin position="173"/>
        <end position="221"/>
    </location>
</feature>
<keyword evidence="3" id="KW-1185">Reference proteome</keyword>